<keyword evidence="2" id="KW-0812">Transmembrane</keyword>
<evidence type="ECO:0000256" key="2">
    <source>
        <dbReference type="SAM" id="Phobius"/>
    </source>
</evidence>
<evidence type="ECO:0000256" key="1">
    <source>
        <dbReference type="SAM" id="MobiDB-lite"/>
    </source>
</evidence>
<proteinExistence type="predicted"/>
<gene>
    <name evidence="4" type="ORF">MSAN_02405400</name>
</gene>
<keyword evidence="2" id="KW-1133">Transmembrane helix</keyword>
<reference evidence="4" key="1">
    <citation type="submission" date="2020-05" db="EMBL/GenBank/DDBJ databases">
        <title>Mycena genomes resolve the evolution of fungal bioluminescence.</title>
        <authorList>
            <person name="Tsai I.J."/>
        </authorList>
    </citation>
    <scope>NUCLEOTIDE SEQUENCE</scope>
    <source>
        <strain evidence="4">160909Yilan</strain>
    </source>
</reference>
<feature type="compositionally biased region" description="Low complexity" evidence="1">
    <location>
        <begin position="252"/>
        <end position="263"/>
    </location>
</feature>
<evidence type="ECO:0008006" key="6">
    <source>
        <dbReference type="Google" id="ProtNLM"/>
    </source>
</evidence>
<dbReference type="EMBL" id="JACAZH010000052">
    <property type="protein sequence ID" value="KAF7333625.1"/>
    <property type="molecule type" value="Genomic_DNA"/>
</dbReference>
<comment type="caution">
    <text evidence="4">The sequence shown here is derived from an EMBL/GenBank/DDBJ whole genome shotgun (WGS) entry which is preliminary data.</text>
</comment>
<dbReference type="PANTHER" id="PTHR35040:SF7">
    <property type="entry name" value="FIBRONECTIN TYPE-III DOMAIN-CONTAINING PROTEIN-RELATED"/>
    <property type="match status" value="1"/>
</dbReference>
<organism evidence="4 5">
    <name type="scientific">Mycena sanguinolenta</name>
    <dbReference type="NCBI Taxonomy" id="230812"/>
    <lineage>
        <taxon>Eukaryota</taxon>
        <taxon>Fungi</taxon>
        <taxon>Dikarya</taxon>
        <taxon>Basidiomycota</taxon>
        <taxon>Agaricomycotina</taxon>
        <taxon>Agaricomycetes</taxon>
        <taxon>Agaricomycetidae</taxon>
        <taxon>Agaricales</taxon>
        <taxon>Marasmiineae</taxon>
        <taxon>Mycenaceae</taxon>
        <taxon>Mycena</taxon>
    </lineage>
</organism>
<dbReference type="Pfam" id="PF12138">
    <property type="entry name" value="Spherulin4"/>
    <property type="match status" value="1"/>
</dbReference>
<accession>A0A8H7CDW8</accession>
<feature type="chain" id="PRO_5034473519" description="Spherulin 4-like cell surface protein" evidence="3">
    <location>
        <begin position="24"/>
        <end position="390"/>
    </location>
</feature>
<protein>
    <recommendedName>
        <fullName evidence="6">Spherulin 4-like cell surface protein</fullName>
    </recommendedName>
</protein>
<dbReference type="Proteomes" id="UP000623467">
    <property type="component" value="Unassembled WGS sequence"/>
</dbReference>
<feature type="transmembrane region" description="Helical" evidence="2">
    <location>
        <begin position="272"/>
        <end position="294"/>
    </location>
</feature>
<feature type="region of interest" description="Disordered" evidence="1">
    <location>
        <begin position="246"/>
        <end position="267"/>
    </location>
</feature>
<dbReference type="InterPro" id="IPR021986">
    <property type="entry name" value="Spherulin4"/>
</dbReference>
<evidence type="ECO:0000256" key="3">
    <source>
        <dbReference type="SAM" id="SignalP"/>
    </source>
</evidence>
<keyword evidence="5" id="KW-1185">Reference proteome</keyword>
<evidence type="ECO:0000313" key="4">
    <source>
        <dbReference type="EMBL" id="KAF7333625.1"/>
    </source>
</evidence>
<dbReference type="OrthoDB" id="5342184at2759"/>
<keyword evidence="3" id="KW-0732">Signal</keyword>
<dbReference type="AlphaFoldDB" id="A0A8H7CDW8"/>
<dbReference type="PANTHER" id="PTHR35040">
    <property type="match status" value="1"/>
</dbReference>
<sequence length="390" mass="41185">MCWPRCALCILLIQLFVVPCIHGLGILLPLYIYPNGTNCAAWSPVFDAISANSNAQWYIIINPDTGPGPTDELYETCVTEIPASANQIIMGFVDTTAGNVLGDIDTYAGWPASSRPHGIFFAKISATASQLSTYQSYVSHARSQGFGFIGLDPGETVTDTSYFSMANLTNTYEDSYASFNPASLTGTMSQQSVILVNSPTTGTYTAVISQLENLGVGAVYISTVADTSQALPAQLSEFASEVASAKGGGSTGSNDSSGTTTSNPAAGNKPPIAAIVGAVIGVLIILLIFLVIFLRLRRRRSASAPEADRVVPFIEVRNLDAAEPVALSRSWNTDIKVPPPALKASTSADNTTMAYPNLSVRVSYPTTLRLSGAPTYGSAWGSPPSYHNDD</sequence>
<feature type="signal peptide" evidence="3">
    <location>
        <begin position="1"/>
        <end position="23"/>
    </location>
</feature>
<name>A0A8H7CDW8_9AGAR</name>
<keyword evidence="2" id="KW-0472">Membrane</keyword>
<evidence type="ECO:0000313" key="5">
    <source>
        <dbReference type="Proteomes" id="UP000623467"/>
    </source>
</evidence>